<dbReference type="EMBL" id="CP042467">
    <property type="protein sequence ID" value="QED26104.1"/>
    <property type="molecule type" value="Genomic_DNA"/>
</dbReference>
<dbReference type="Pfam" id="PF11741">
    <property type="entry name" value="AMIN"/>
    <property type="match status" value="1"/>
</dbReference>
<evidence type="ECO:0000256" key="1">
    <source>
        <dbReference type="SAM" id="MobiDB-lite"/>
    </source>
</evidence>
<dbReference type="RefSeq" id="WP_146957255.1">
    <property type="nucleotide sequence ID" value="NZ_CP042467.1"/>
</dbReference>
<name>A0A5B8XKM7_9DELT</name>
<reference evidence="3 4" key="1">
    <citation type="submission" date="2019-08" db="EMBL/GenBank/DDBJ databases">
        <authorList>
            <person name="Liang Q."/>
        </authorList>
    </citation>
    <scope>NUCLEOTIDE SEQUENCE [LARGE SCALE GENOMIC DNA]</scope>
    <source>
        <strain evidence="3 4">V1718</strain>
    </source>
</reference>
<evidence type="ECO:0000259" key="2">
    <source>
        <dbReference type="Pfam" id="PF11741"/>
    </source>
</evidence>
<feature type="domain" description="AMIN" evidence="2">
    <location>
        <begin position="125"/>
        <end position="206"/>
    </location>
</feature>
<feature type="region of interest" description="Disordered" evidence="1">
    <location>
        <begin position="21"/>
        <end position="66"/>
    </location>
</feature>
<dbReference type="AlphaFoldDB" id="A0A5B8XKM7"/>
<dbReference type="KEGG" id="bbae:FRD01_02275"/>
<organism evidence="3 4">
    <name type="scientific">Microvenator marinus</name>
    <dbReference type="NCBI Taxonomy" id="2600177"/>
    <lineage>
        <taxon>Bacteria</taxon>
        <taxon>Deltaproteobacteria</taxon>
        <taxon>Bradymonadales</taxon>
        <taxon>Microvenatoraceae</taxon>
        <taxon>Microvenator</taxon>
    </lineage>
</organism>
<dbReference type="OrthoDB" id="5501701at2"/>
<sequence>MTSLVSTPVFAQKIRDYTGSAESQYGTSGALNIPGGPAVKSAPPQAAPVVQTEGGEKAEGEGQPTGTSVVQMYGGAQNANVPASTLNLKPEEMYRGVIPGTRDSVEHLDKKATSTSSNHLLWVGFQPRDTSTRVFFQTATEANYNAEYVGNEVVLTFFNTKFAAKNNSRFVDTSFFDRNVTRIESKKKGKDVEVRITLKDAERPQINTTDRFVYLEFAGPKNAKAEPAKQALDE</sequence>
<keyword evidence="4" id="KW-1185">Reference proteome</keyword>
<gene>
    <name evidence="3" type="ORF">FRD01_02275</name>
</gene>
<protein>
    <recommendedName>
        <fullName evidence="2">AMIN domain-containing protein</fullName>
    </recommendedName>
</protein>
<dbReference type="InterPro" id="IPR021731">
    <property type="entry name" value="AMIN_dom"/>
</dbReference>
<evidence type="ECO:0000313" key="3">
    <source>
        <dbReference type="EMBL" id="QED26104.1"/>
    </source>
</evidence>
<evidence type="ECO:0000313" key="4">
    <source>
        <dbReference type="Proteomes" id="UP000321595"/>
    </source>
</evidence>
<proteinExistence type="predicted"/>
<dbReference type="Proteomes" id="UP000321595">
    <property type="component" value="Chromosome"/>
</dbReference>
<accession>A0A5B8XKM7</accession>
<feature type="compositionally biased region" description="Polar residues" evidence="1">
    <location>
        <begin position="21"/>
        <end position="30"/>
    </location>
</feature>